<comment type="caution">
    <text evidence="1">The sequence shown here is derived from an EMBL/GenBank/DDBJ whole genome shotgun (WGS) entry which is preliminary data.</text>
</comment>
<evidence type="ECO:0000313" key="1">
    <source>
        <dbReference type="EMBL" id="MBD5806869.1"/>
    </source>
</evidence>
<gene>
    <name evidence="1" type="ORF">DTK66_07155</name>
</gene>
<protein>
    <submittedName>
        <fullName evidence="1">Uncharacterized protein</fullName>
    </submittedName>
</protein>
<dbReference type="EMBL" id="QORN01000028">
    <property type="protein sequence ID" value="MBD5806869.1"/>
    <property type="molecule type" value="Genomic_DNA"/>
</dbReference>
<name>A0ABR8P873_9LACO</name>
<dbReference type="Proteomes" id="UP000704341">
    <property type="component" value="Unassembled WGS sequence"/>
</dbReference>
<keyword evidence="2" id="KW-1185">Reference proteome</keyword>
<sequence>MLMEEHIETFDGEPVADLVSPHVQNINIDSSAGSMVKLHLDLSLPPLNQIDDIKIIPELLKKIESIELERPE</sequence>
<proteinExistence type="predicted"/>
<organism evidence="1 2">
    <name type="scientific">Limosilactobacillus walteri</name>
    <dbReference type="NCBI Taxonomy" id="2268022"/>
    <lineage>
        <taxon>Bacteria</taxon>
        <taxon>Bacillati</taxon>
        <taxon>Bacillota</taxon>
        <taxon>Bacilli</taxon>
        <taxon>Lactobacillales</taxon>
        <taxon>Lactobacillaceae</taxon>
        <taxon>Limosilactobacillus</taxon>
    </lineage>
</organism>
<accession>A0ABR8P873</accession>
<evidence type="ECO:0000313" key="2">
    <source>
        <dbReference type="Proteomes" id="UP000704341"/>
    </source>
</evidence>
<reference evidence="1 2" key="1">
    <citation type="submission" date="2018-07" db="EMBL/GenBank/DDBJ databases">
        <title>Phylogenomic Insights into understanding Host Adaptation of Lactobacillus reuteri by a novel species, Lactobacillus spp. M31.</title>
        <authorList>
            <person name="Sharma S."/>
            <person name="Patil P."/>
            <person name="Korpole S."/>
            <person name="Patil P.B."/>
        </authorList>
    </citation>
    <scope>NUCLEOTIDE SEQUENCE [LARGE SCALE GENOMIC DNA]</scope>
    <source>
        <strain evidence="1 2">M31</strain>
    </source>
</reference>